<dbReference type="AlphaFoldDB" id="A0A8C9R7R8"/>
<dbReference type="GO" id="GO:0005634">
    <property type="term" value="C:nucleus"/>
    <property type="evidence" value="ECO:0007669"/>
    <property type="project" value="UniProtKB-SubCell"/>
</dbReference>
<keyword evidence="3" id="KW-0221">Differentiation</keyword>
<evidence type="ECO:0000256" key="7">
    <source>
        <dbReference type="ARBA" id="ARBA00023163"/>
    </source>
</evidence>
<dbReference type="SMART" id="SM00353">
    <property type="entry name" value="HLH"/>
    <property type="match status" value="1"/>
</dbReference>
<reference evidence="10" key="2">
    <citation type="submission" date="2025-08" db="UniProtKB">
        <authorList>
            <consortium name="Ensembl"/>
        </authorList>
    </citation>
    <scope>IDENTIFICATION</scope>
</reference>
<dbReference type="InterPro" id="IPR036638">
    <property type="entry name" value="HLH_DNA-bd_sf"/>
</dbReference>
<proteinExistence type="predicted"/>
<evidence type="ECO:0000313" key="10">
    <source>
        <dbReference type="Ensembl" id="ENSSFOP00015007213.2"/>
    </source>
</evidence>
<dbReference type="PANTHER" id="PTHR15402:SF2">
    <property type="entry name" value="TRANSCRIPTION FACTOR LIKE 5"/>
    <property type="match status" value="1"/>
</dbReference>
<reference evidence="10 11" key="1">
    <citation type="submission" date="2019-04" db="EMBL/GenBank/DDBJ databases">
        <authorList>
            <consortium name="Wellcome Sanger Institute Data Sharing"/>
        </authorList>
    </citation>
    <scope>NUCLEOTIDE SEQUENCE [LARGE SCALE GENOMIC DNA]</scope>
</reference>
<evidence type="ECO:0000313" key="11">
    <source>
        <dbReference type="Proteomes" id="UP000694397"/>
    </source>
</evidence>
<comment type="subcellular location">
    <subcellularLocation>
        <location evidence="1">Nucleus</location>
    </subcellularLocation>
</comment>
<evidence type="ECO:0000256" key="1">
    <source>
        <dbReference type="ARBA" id="ARBA00004123"/>
    </source>
</evidence>
<dbReference type="GO" id="GO:0007283">
    <property type="term" value="P:spermatogenesis"/>
    <property type="evidence" value="ECO:0007669"/>
    <property type="project" value="UniProtKB-KW"/>
</dbReference>
<dbReference type="Proteomes" id="UP000694397">
    <property type="component" value="Chromosome 24"/>
</dbReference>
<evidence type="ECO:0000259" key="9">
    <source>
        <dbReference type="PROSITE" id="PS50888"/>
    </source>
</evidence>
<evidence type="ECO:0000256" key="3">
    <source>
        <dbReference type="ARBA" id="ARBA00022782"/>
    </source>
</evidence>
<keyword evidence="7" id="KW-0804">Transcription</keyword>
<feature type="domain" description="BHLH" evidence="9">
    <location>
        <begin position="42"/>
        <end position="92"/>
    </location>
</feature>
<protein>
    <recommendedName>
        <fullName evidence="9">BHLH domain-containing protein</fullName>
    </recommendedName>
</protein>
<dbReference type="Gene3D" id="4.10.280.10">
    <property type="entry name" value="Helix-loop-helix DNA-binding domain"/>
    <property type="match status" value="1"/>
</dbReference>
<keyword evidence="4" id="KW-0744">Spermatogenesis</keyword>
<dbReference type="PANTHER" id="PTHR15402">
    <property type="entry name" value="TRANSCRIPTION FACTOR-LIKE 5 PROTEIN"/>
    <property type="match status" value="1"/>
</dbReference>
<dbReference type="SUPFAM" id="SSF47459">
    <property type="entry name" value="HLH, helix-loop-helix DNA-binding domain"/>
    <property type="match status" value="1"/>
</dbReference>
<dbReference type="GO" id="GO:0000981">
    <property type="term" value="F:DNA-binding transcription factor activity, RNA polymerase II-specific"/>
    <property type="evidence" value="ECO:0007669"/>
    <property type="project" value="TreeGrafter"/>
</dbReference>
<evidence type="ECO:0000256" key="8">
    <source>
        <dbReference type="ARBA" id="ARBA00023242"/>
    </source>
</evidence>
<dbReference type="GeneTree" id="ENSGT00390000002821"/>
<evidence type="ECO:0000256" key="4">
    <source>
        <dbReference type="ARBA" id="ARBA00022871"/>
    </source>
</evidence>
<dbReference type="Pfam" id="PF00010">
    <property type="entry name" value="HLH"/>
    <property type="match status" value="1"/>
</dbReference>
<dbReference type="PROSITE" id="PS50888">
    <property type="entry name" value="BHLH"/>
    <property type="match status" value="1"/>
</dbReference>
<dbReference type="CDD" id="cd18909">
    <property type="entry name" value="bHLH_TCFL5"/>
    <property type="match status" value="1"/>
</dbReference>
<dbReference type="GO" id="GO:0046983">
    <property type="term" value="F:protein dimerization activity"/>
    <property type="evidence" value="ECO:0007669"/>
    <property type="project" value="InterPro"/>
</dbReference>
<keyword evidence="8" id="KW-0539">Nucleus</keyword>
<dbReference type="InterPro" id="IPR011598">
    <property type="entry name" value="bHLH_dom"/>
</dbReference>
<dbReference type="Ensembl" id="ENSSFOT00015007324.2">
    <property type="protein sequence ID" value="ENSSFOP00015007213.2"/>
    <property type="gene ID" value="ENSSFOG00015004762.2"/>
</dbReference>
<keyword evidence="6" id="KW-0238">DNA-binding</keyword>
<evidence type="ECO:0000256" key="2">
    <source>
        <dbReference type="ARBA" id="ARBA00022473"/>
    </source>
</evidence>
<keyword evidence="11" id="KW-1185">Reference proteome</keyword>
<dbReference type="GO" id="GO:0030154">
    <property type="term" value="P:cell differentiation"/>
    <property type="evidence" value="ECO:0007669"/>
    <property type="project" value="UniProtKB-KW"/>
</dbReference>
<keyword evidence="2" id="KW-0217">Developmental protein</keyword>
<keyword evidence="5" id="KW-0805">Transcription regulation</keyword>
<reference evidence="10" key="3">
    <citation type="submission" date="2025-09" db="UniProtKB">
        <authorList>
            <consortium name="Ensembl"/>
        </authorList>
    </citation>
    <scope>IDENTIFICATION</scope>
</reference>
<dbReference type="GO" id="GO:0000978">
    <property type="term" value="F:RNA polymerase II cis-regulatory region sequence-specific DNA binding"/>
    <property type="evidence" value="ECO:0007669"/>
    <property type="project" value="TreeGrafter"/>
</dbReference>
<dbReference type="InterPro" id="IPR039583">
    <property type="entry name" value="TCFL5/SOLH1/2"/>
</dbReference>
<accession>A0A8C9R7R8</accession>
<evidence type="ECO:0000256" key="6">
    <source>
        <dbReference type="ARBA" id="ARBA00023125"/>
    </source>
</evidence>
<dbReference type="OrthoDB" id="9946078at2759"/>
<organism evidence="10 11">
    <name type="scientific">Scleropages formosus</name>
    <name type="common">Asian bonytongue</name>
    <name type="synonym">Osteoglossum formosum</name>
    <dbReference type="NCBI Taxonomy" id="113540"/>
    <lineage>
        <taxon>Eukaryota</taxon>
        <taxon>Metazoa</taxon>
        <taxon>Chordata</taxon>
        <taxon>Craniata</taxon>
        <taxon>Vertebrata</taxon>
        <taxon>Euteleostomi</taxon>
        <taxon>Actinopterygii</taxon>
        <taxon>Neopterygii</taxon>
        <taxon>Teleostei</taxon>
        <taxon>Osteoglossocephala</taxon>
        <taxon>Osteoglossomorpha</taxon>
        <taxon>Osteoglossiformes</taxon>
        <taxon>Osteoglossidae</taxon>
        <taxon>Scleropages</taxon>
    </lineage>
</organism>
<dbReference type="FunFam" id="4.10.280.10:FF:000057">
    <property type="entry name" value="transcription factor-like 5 protein-like"/>
    <property type="match status" value="1"/>
</dbReference>
<evidence type="ECO:0000256" key="5">
    <source>
        <dbReference type="ARBA" id="ARBA00023015"/>
    </source>
</evidence>
<name>A0A8C9R7R8_SCLFO</name>
<sequence>MRQSSEPCPQRSALSDIQNVVGLTVTTGVNARKDKGMAERLQRRERHNTMERDRRRRIRTCCDELNTLVPFCNIETDKATTLHWTTAFLKYIRETRGDSLKQEFQDTFYGKMGPGIKVGHPFNPTPMYGEGACQSCGPPGDQI</sequence>